<organism evidence="1 2">
    <name type="scientific">Rugosimonospora africana</name>
    <dbReference type="NCBI Taxonomy" id="556532"/>
    <lineage>
        <taxon>Bacteria</taxon>
        <taxon>Bacillati</taxon>
        <taxon>Actinomycetota</taxon>
        <taxon>Actinomycetes</taxon>
        <taxon>Micromonosporales</taxon>
        <taxon>Micromonosporaceae</taxon>
        <taxon>Rugosimonospora</taxon>
    </lineage>
</organism>
<protein>
    <recommendedName>
        <fullName evidence="3">DUF3558 domain-containing protein</fullName>
    </recommendedName>
</protein>
<sequence length="181" mass="18511">MTSKLGRLVVLVALTVTVAGCGPDRHVAAPGAAVSAGASAAGVSATGRLICSDEAQEDIATAVGLPTSRPVAGTLRGNEYSCDYTYPAGTMALSVTEFADDAGTDAFFGSVRTSWAGSAQLAGIGQDAYQSQDGSMVVRKDRKVLRVDVGGLPARFGQPPTTRRQLAAAVAVVIMDCWTES</sequence>
<comment type="caution">
    <text evidence="1">The sequence shown here is derived from an EMBL/GenBank/DDBJ whole genome shotgun (WGS) entry which is preliminary data.</text>
</comment>
<reference evidence="1" key="1">
    <citation type="submission" date="2021-01" db="EMBL/GenBank/DDBJ databases">
        <title>Whole genome shotgun sequence of Rugosimonospora africana NBRC 104875.</title>
        <authorList>
            <person name="Komaki H."/>
            <person name="Tamura T."/>
        </authorList>
    </citation>
    <scope>NUCLEOTIDE SEQUENCE</scope>
    <source>
        <strain evidence="1">NBRC 104875</strain>
    </source>
</reference>
<gene>
    <name evidence="1" type="ORF">Raf01_48360</name>
</gene>
<dbReference type="PROSITE" id="PS51257">
    <property type="entry name" value="PROKAR_LIPOPROTEIN"/>
    <property type="match status" value="1"/>
</dbReference>
<keyword evidence="2" id="KW-1185">Reference proteome</keyword>
<dbReference type="EMBL" id="BONZ01000045">
    <property type="protein sequence ID" value="GIH16664.1"/>
    <property type="molecule type" value="Genomic_DNA"/>
</dbReference>
<evidence type="ECO:0008006" key="3">
    <source>
        <dbReference type="Google" id="ProtNLM"/>
    </source>
</evidence>
<accession>A0A8J3QUA2</accession>
<evidence type="ECO:0000313" key="2">
    <source>
        <dbReference type="Proteomes" id="UP000642748"/>
    </source>
</evidence>
<dbReference type="AlphaFoldDB" id="A0A8J3QUA2"/>
<evidence type="ECO:0000313" key="1">
    <source>
        <dbReference type="EMBL" id="GIH16664.1"/>
    </source>
</evidence>
<dbReference type="Proteomes" id="UP000642748">
    <property type="component" value="Unassembled WGS sequence"/>
</dbReference>
<name>A0A8J3QUA2_9ACTN</name>
<proteinExistence type="predicted"/>
<dbReference type="RefSeq" id="WP_203920239.1">
    <property type="nucleotide sequence ID" value="NZ_BONZ01000045.1"/>
</dbReference>